<reference evidence="1 2" key="2">
    <citation type="journal article" date="2016" name="Genome Announc.">
        <title>Complete Genome Sequence of the Highly Virulent Aeromonas schubertii Strain WL1483, Isolated from Diseased Snakehead Fish (Channa argus) in China.</title>
        <authorList>
            <person name="Liu L."/>
            <person name="Li N."/>
            <person name="Zhang D."/>
            <person name="Fu X."/>
            <person name="Shi C."/>
            <person name="Lin Q."/>
            <person name="Hao G."/>
        </authorList>
    </citation>
    <scope>NUCLEOTIDE SEQUENCE [LARGE SCALE GENOMIC DNA]</scope>
    <source>
        <strain evidence="1 2">WL1483</strain>
    </source>
</reference>
<name>A0A0S2SI12_9GAMM</name>
<dbReference type="PATRIC" id="fig|652.5.peg.2963"/>
<reference evidence="2" key="1">
    <citation type="submission" date="2015-10" db="EMBL/GenBank/DDBJ databases">
        <title>Complete Genome Sequence of Aeromonas schubertii strain WL1483.</title>
        <authorList>
            <person name="Liu L."/>
        </authorList>
    </citation>
    <scope>NUCLEOTIDE SEQUENCE [LARGE SCALE GENOMIC DNA]</scope>
    <source>
        <strain evidence="2">WL1483</strain>
    </source>
</reference>
<evidence type="ECO:0000313" key="2">
    <source>
        <dbReference type="Proteomes" id="UP000058114"/>
    </source>
</evidence>
<dbReference type="Proteomes" id="UP000058114">
    <property type="component" value="Chromosome"/>
</dbReference>
<accession>A0A0S2SI12</accession>
<dbReference type="EMBL" id="CP013067">
    <property type="protein sequence ID" value="ALP41352.1"/>
    <property type="molecule type" value="Genomic_DNA"/>
</dbReference>
<gene>
    <name evidence="1" type="ORF">WL1483_1933</name>
</gene>
<proteinExistence type="predicted"/>
<protein>
    <submittedName>
        <fullName evidence="1">Uncharacterized protein</fullName>
    </submittedName>
</protein>
<sequence length="88" mass="9578">MAGRGLAMAIYVVRVATRAVNGDGCHEAMSLKGTHHISSTDRRHYQRVFVNAEQVTTLISLRDTLLPKLISGELSLDDIELTTQQGAA</sequence>
<organism evidence="1 2">
    <name type="scientific">Aeromonas schubertii</name>
    <dbReference type="NCBI Taxonomy" id="652"/>
    <lineage>
        <taxon>Bacteria</taxon>
        <taxon>Pseudomonadati</taxon>
        <taxon>Pseudomonadota</taxon>
        <taxon>Gammaproteobacteria</taxon>
        <taxon>Aeromonadales</taxon>
        <taxon>Aeromonadaceae</taxon>
        <taxon>Aeromonas</taxon>
    </lineage>
</organism>
<dbReference type="KEGG" id="asr:WL1483_1933"/>
<evidence type="ECO:0000313" key="1">
    <source>
        <dbReference type="EMBL" id="ALP41352.1"/>
    </source>
</evidence>
<dbReference type="AlphaFoldDB" id="A0A0S2SI12"/>